<dbReference type="KEGG" id="nkf:Nkreftii_002361"/>
<reference evidence="4 5" key="1">
    <citation type="journal article" date="2020" name="ISME J.">
        <title>Enrichment and physiological characterization of a novel comammox Nitrospira indicates ammonium inhibition of complete nitrification.</title>
        <authorList>
            <person name="Sakoula D."/>
            <person name="Koch H."/>
            <person name="Frank J."/>
            <person name="Jetten M.S.M."/>
            <person name="van Kessel M.A.H.J."/>
            <person name="Lucker S."/>
        </authorList>
    </citation>
    <scope>NUCLEOTIDE SEQUENCE [LARGE SCALE GENOMIC DNA]</scope>
    <source>
        <strain evidence="4">Comreactor17</strain>
    </source>
</reference>
<evidence type="ECO:0000259" key="2">
    <source>
        <dbReference type="Pfam" id="PF02308"/>
    </source>
</evidence>
<feature type="transmembrane region" description="Helical" evidence="1">
    <location>
        <begin position="390"/>
        <end position="411"/>
    </location>
</feature>
<feature type="transmembrane region" description="Helical" evidence="1">
    <location>
        <begin position="142"/>
        <end position="160"/>
    </location>
</feature>
<name>A0A7S8FEU7_9BACT</name>
<accession>A0A7S8FEU7</accession>
<feature type="transmembrane region" description="Helical" evidence="1">
    <location>
        <begin position="6"/>
        <end position="21"/>
    </location>
</feature>
<feature type="transmembrane region" description="Helical" evidence="1">
    <location>
        <begin position="262"/>
        <end position="283"/>
    </location>
</feature>
<gene>
    <name evidence="4" type="ORF">Nkreftii_002361</name>
</gene>
<feature type="transmembrane region" description="Helical" evidence="1">
    <location>
        <begin position="231"/>
        <end position="255"/>
    </location>
</feature>
<keyword evidence="1" id="KW-0812">Transmembrane</keyword>
<dbReference type="AlphaFoldDB" id="A0A7S8FEU7"/>
<evidence type="ECO:0000313" key="4">
    <source>
        <dbReference type="EMBL" id="QPD04587.1"/>
    </source>
</evidence>
<evidence type="ECO:0000313" key="5">
    <source>
        <dbReference type="Proteomes" id="UP000593737"/>
    </source>
</evidence>
<keyword evidence="1" id="KW-1133">Transmembrane helix</keyword>
<dbReference type="PANTHER" id="PTHR39084">
    <property type="entry name" value="MEMBRANE PROTEIN-RELATED"/>
    <property type="match status" value="1"/>
</dbReference>
<dbReference type="InterPro" id="IPR025105">
    <property type="entry name" value="DUF4010"/>
</dbReference>
<organism evidence="4 5">
    <name type="scientific">Candidatus Nitrospira kreftii</name>
    <dbReference type="NCBI Taxonomy" id="2652173"/>
    <lineage>
        <taxon>Bacteria</taxon>
        <taxon>Pseudomonadati</taxon>
        <taxon>Nitrospirota</taxon>
        <taxon>Nitrospiria</taxon>
        <taxon>Nitrospirales</taxon>
        <taxon>Nitrospiraceae</taxon>
        <taxon>Nitrospira</taxon>
    </lineage>
</organism>
<evidence type="ECO:0000256" key="1">
    <source>
        <dbReference type="SAM" id="Phobius"/>
    </source>
</evidence>
<dbReference type="PANTHER" id="PTHR39084:SF1">
    <property type="entry name" value="DUF4010 DOMAIN-CONTAINING PROTEIN"/>
    <property type="match status" value="1"/>
</dbReference>
<feature type="transmembrane region" description="Helical" evidence="1">
    <location>
        <begin position="33"/>
        <end position="50"/>
    </location>
</feature>
<feature type="transmembrane region" description="Helical" evidence="1">
    <location>
        <begin position="197"/>
        <end position="219"/>
    </location>
</feature>
<feature type="transmembrane region" description="Helical" evidence="1">
    <location>
        <begin position="172"/>
        <end position="190"/>
    </location>
</feature>
<dbReference type="Proteomes" id="UP000593737">
    <property type="component" value="Chromosome"/>
</dbReference>
<feature type="transmembrane region" description="Helical" evidence="1">
    <location>
        <begin position="303"/>
        <end position="321"/>
    </location>
</feature>
<feature type="transmembrane region" description="Helical" evidence="1">
    <location>
        <begin position="56"/>
        <end position="74"/>
    </location>
</feature>
<feature type="transmembrane region" description="Helical" evidence="1">
    <location>
        <begin position="361"/>
        <end position="383"/>
    </location>
</feature>
<feature type="domain" description="MgtC/SapB/SrpB/YhiD N-terminal" evidence="2">
    <location>
        <begin position="9"/>
        <end position="129"/>
    </location>
</feature>
<dbReference type="Pfam" id="PF13194">
    <property type="entry name" value="DUF4010"/>
    <property type="match status" value="1"/>
</dbReference>
<evidence type="ECO:0008006" key="6">
    <source>
        <dbReference type="Google" id="ProtNLM"/>
    </source>
</evidence>
<feature type="domain" description="DUF4010" evidence="3">
    <location>
        <begin position="177"/>
        <end position="385"/>
    </location>
</feature>
<proteinExistence type="predicted"/>
<protein>
    <recommendedName>
        <fullName evidence="6">DUF4010 domain-containing protein</fullName>
    </recommendedName>
</protein>
<dbReference type="InterPro" id="IPR049177">
    <property type="entry name" value="MgtC_SapB_SrpB_YhiD_N"/>
</dbReference>
<dbReference type="EMBL" id="CP047423">
    <property type="protein sequence ID" value="QPD04587.1"/>
    <property type="molecule type" value="Genomic_DNA"/>
</dbReference>
<sequence length="412" mass="43357">MDTNVLGALSLSLGLGLLIGLQRERVGSEFGGIRTFPLVALLGTVSGFLAERWGAFVLLGSFLALASVVLVGNLNKRGRPADTSGQTTEVAALLTYACGALLTTDYRPAGIVVGGLTAVLLHLKQPMHAFAGRLSQRDLQGIMRFAIVSLIVLPLLPAQTFGPYDVLNPREIWWMVVLIVGIGLAGYVSYRLFSGSAGILFAGVLGGLVSSTATTVAYARRVRANADATTIAAVVIIIASTVAAARVIVEVAVVAPRILPDIGLPLAVFFAWMVVISVGLLHAARKDPNEMPEPSNPAELRSALVFAMVYALVIFATAAAKDYFGDRALYAVAFVSGFVDVDAITLSTAQLANQERLSPQSAWHIILIATLTNLMFKTGIATLLGSTRLFVRLALPVGAAIAGGVGLFVFWP</sequence>
<evidence type="ECO:0000259" key="3">
    <source>
        <dbReference type="Pfam" id="PF13194"/>
    </source>
</evidence>
<keyword evidence="1" id="KW-0472">Membrane</keyword>
<feature type="transmembrane region" description="Helical" evidence="1">
    <location>
        <begin position="328"/>
        <end position="349"/>
    </location>
</feature>
<dbReference type="Pfam" id="PF02308">
    <property type="entry name" value="MgtC"/>
    <property type="match status" value="1"/>
</dbReference>